<gene>
    <name evidence="1" type="ORF">CEN41_03465</name>
</gene>
<organism evidence="1 2">
    <name type="scientific">Fischerella thermalis CCMEE 5330</name>
    <dbReference type="NCBI Taxonomy" id="2019670"/>
    <lineage>
        <taxon>Bacteria</taxon>
        <taxon>Bacillati</taxon>
        <taxon>Cyanobacteriota</taxon>
        <taxon>Cyanophyceae</taxon>
        <taxon>Nostocales</taxon>
        <taxon>Hapalosiphonaceae</taxon>
        <taxon>Fischerella</taxon>
    </lineage>
</organism>
<dbReference type="AlphaFoldDB" id="A0A2N6MLB9"/>
<evidence type="ECO:0000313" key="2">
    <source>
        <dbReference type="Proteomes" id="UP000234966"/>
    </source>
</evidence>
<dbReference type="Proteomes" id="UP000234966">
    <property type="component" value="Unassembled WGS sequence"/>
</dbReference>
<dbReference type="EMBL" id="NMQI01000070">
    <property type="protein sequence ID" value="PMB47532.1"/>
    <property type="molecule type" value="Genomic_DNA"/>
</dbReference>
<reference evidence="1 2" key="1">
    <citation type="submission" date="2017-07" db="EMBL/GenBank/DDBJ databases">
        <title>Genomes of Fischerella (Mastigocladus) sp. strains.</title>
        <authorList>
            <person name="Miller S.R."/>
        </authorList>
    </citation>
    <scope>NUCLEOTIDE SEQUENCE [LARGE SCALE GENOMIC DNA]</scope>
    <source>
        <strain evidence="1 2">CCMEE 5330</strain>
    </source>
</reference>
<proteinExistence type="predicted"/>
<protein>
    <submittedName>
        <fullName evidence="1">Transcription factor RcaD</fullName>
    </submittedName>
</protein>
<accession>A0A2N6MLB9</accession>
<evidence type="ECO:0000313" key="1">
    <source>
        <dbReference type="EMBL" id="PMB47532.1"/>
    </source>
</evidence>
<name>A0A2N6MLB9_9CYAN</name>
<comment type="caution">
    <text evidence="1">The sequence shown here is derived from an EMBL/GenBank/DDBJ whole genome shotgun (WGS) entry which is preliminary data.</text>
</comment>
<sequence>MNTNELKFLLKLLGCSNYRASLSGSVFKTFKGKHKICRDLGDRNLVDFSREIATVKILSPGQALLKLDPAELPITDKERKVLEKLSKTSGKITPSKITSLKAAERDTILKTLSDRGLIEVELKIKRTKAEVWLTERGIEFLRDDYSPKGAATIRLDLLNNYVRFLRKTLKVKPEQVSTSAVHSPESGVETIINITDEEILQTIRKLDKELGTDNYLPIFHLRQKLQPPLTRDELDKALYRLQASDKIELSTLVDPTPYTPEQIDAGISQNIGGSIFFITTY</sequence>
<dbReference type="RefSeq" id="WP_102206338.1">
    <property type="nucleotide sequence ID" value="NZ_NMQI01000070.1"/>
</dbReference>